<evidence type="ECO:0000256" key="6">
    <source>
        <dbReference type="ARBA" id="ARBA00022917"/>
    </source>
</evidence>
<reference evidence="9 10" key="2">
    <citation type="submission" date="2018-08" db="EMBL/GenBank/DDBJ databases">
        <authorList>
            <person name="Laetsch R D."/>
            <person name="Stevens L."/>
            <person name="Kumar S."/>
            <person name="Blaxter L. M."/>
        </authorList>
    </citation>
    <scope>NUCLEOTIDE SEQUENCE [LARGE SCALE GENOMIC DNA]</scope>
</reference>
<evidence type="ECO:0000256" key="5">
    <source>
        <dbReference type="ARBA" id="ARBA00022840"/>
    </source>
</evidence>
<sequence>MSVKSAIRLLESRSVSSLLQINQKLRDVRIQGWARRVETRGKFLFVRISDGCSLKTIQTVVDRSICPKVPVGSAVDVVGDWVKSHGKQQSMELFATNCEVVGLQQKMFSELPNEENRADVTRKKYHLRMKSIPFMCLLRLRSQLDQLSRSFFQNESFIHVDTPLLTHNDCEGAGDVFTVQVDKQNYFGDQAVYLPVSSQLHLESFVGSLPKVYTIAPALRADHSQTRQHLAEFRMLEAEYAFADDLEQLCDLVERYINYVVDGMLNWDMEEINSMMQVFCDENAKVQSLLWINGSRKPLPRIHYNEAVTLLQSKGEMIPGGRFSKENELSLVQHCAGPLFVLRYPHTQKPFYMKRCNNYAECFDLLAPFVGELAGGSLRESDSEELHRRGCDDSLDWYLEMRQHGHPPSAGFGIGLERFMQALFGILNIKDTVAFPRWYVLMDILFDEKGGVVTESAIYVALCKQIGILFGDYGMAAVKLSLNVKVFDAGTATTIVRISKESAQRLLSAIPFVCTIDSIPVVLQVLFVGSSIRSCQRALLRVNRKNLYSNYITAKTDGEKKDIMEAIRSVTGNVKFEDTLNA</sequence>
<keyword evidence="6" id="KW-0648">Protein biosynthesis</keyword>
<organism evidence="11">
    <name type="scientific">Onchocerca ochengi</name>
    <name type="common">Filarial nematode worm</name>
    <dbReference type="NCBI Taxonomy" id="42157"/>
    <lineage>
        <taxon>Eukaryota</taxon>
        <taxon>Metazoa</taxon>
        <taxon>Ecdysozoa</taxon>
        <taxon>Nematoda</taxon>
        <taxon>Chromadorea</taxon>
        <taxon>Rhabditida</taxon>
        <taxon>Spirurina</taxon>
        <taxon>Spiruromorpha</taxon>
        <taxon>Filarioidea</taxon>
        <taxon>Onchocercidae</taxon>
        <taxon>Onchocerca</taxon>
    </lineage>
</organism>
<name>A0A182E509_ONCOC</name>
<dbReference type="SUPFAM" id="SSF50249">
    <property type="entry name" value="Nucleic acid-binding proteins"/>
    <property type="match status" value="1"/>
</dbReference>
<dbReference type="InterPro" id="IPR002312">
    <property type="entry name" value="Asp/Asn-tRNA-synth_IIb"/>
</dbReference>
<evidence type="ECO:0000256" key="2">
    <source>
        <dbReference type="ARBA" id="ARBA00022598"/>
    </source>
</evidence>
<keyword evidence="7" id="KW-0030">Aminoacyl-tRNA synthetase</keyword>
<dbReference type="Gene3D" id="3.30.930.10">
    <property type="entry name" value="Bira Bifunctional Protein, Domain 2"/>
    <property type="match status" value="1"/>
</dbReference>
<comment type="similarity">
    <text evidence="1">Belongs to the eukaryotic/archaeal RNase P protein component 2 family.</text>
</comment>
<evidence type="ECO:0000313" key="11">
    <source>
        <dbReference type="WBParaSite" id="nOo.2.0.1.t03083-RA"/>
    </source>
</evidence>
<dbReference type="GO" id="GO:0004816">
    <property type="term" value="F:asparagine-tRNA ligase activity"/>
    <property type="evidence" value="ECO:0007669"/>
    <property type="project" value="TreeGrafter"/>
</dbReference>
<dbReference type="SUPFAM" id="SSF160350">
    <property type="entry name" value="Rnp2-like"/>
    <property type="match status" value="1"/>
</dbReference>
<dbReference type="GO" id="GO:0005524">
    <property type="term" value="F:ATP binding"/>
    <property type="evidence" value="ECO:0007669"/>
    <property type="project" value="UniProtKB-KW"/>
</dbReference>
<dbReference type="InterPro" id="IPR006195">
    <property type="entry name" value="aa-tRNA-synth_II"/>
</dbReference>
<dbReference type="EMBL" id="UYRW01000554">
    <property type="protein sequence ID" value="VDK67920.1"/>
    <property type="molecule type" value="Genomic_DNA"/>
</dbReference>
<dbReference type="PANTHER" id="PTHR22594">
    <property type="entry name" value="ASPARTYL/LYSYL-TRNA SYNTHETASE"/>
    <property type="match status" value="1"/>
</dbReference>
<keyword evidence="4" id="KW-0547">Nucleotide-binding</keyword>
<dbReference type="Gene3D" id="3.30.70.3250">
    <property type="entry name" value="Ribonuclease P, Pop5 subunit"/>
    <property type="match status" value="1"/>
</dbReference>
<evidence type="ECO:0000313" key="10">
    <source>
        <dbReference type="Proteomes" id="UP000271087"/>
    </source>
</evidence>
<dbReference type="PRINTS" id="PR01042">
    <property type="entry name" value="TRNASYNTHASP"/>
</dbReference>
<dbReference type="InterPro" id="IPR002759">
    <property type="entry name" value="Pop5/Rpp14/Rnp2-like"/>
</dbReference>
<dbReference type="Pfam" id="PF00152">
    <property type="entry name" value="tRNA-synt_2"/>
    <property type="match status" value="1"/>
</dbReference>
<dbReference type="OrthoDB" id="360585at2759"/>
<evidence type="ECO:0000256" key="7">
    <source>
        <dbReference type="ARBA" id="ARBA00023146"/>
    </source>
</evidence>
<dbReference type="GO" id="GO:0005739">
    <property type="term" value="C:mitochondrion"/>
    <property type="evidence" value="ECO:0007669"/>
    <property type="project" value="TreeGrafter"/>
</dbReference>
<evidence type="ECO:0000256" key="4">
    <source>
        <dbReference type="ARBA" id="ARBA00022741"/>
    </source>
</evidence>
<dbReference type="GO" id="GO:0006421">
    <property type="term" value="P:asparaginyl-tRNA aminoacylation"/>
    <property type="evidence" value="ECO:0007669"/>
    <property type="project" value="TreeGrafter"/>
</dbReference>
<dbReference type="STRING" id="42157.A0A182E509"/>
<dbReference type="PANTHER" id="PTHR22594:SF34">
    <property type="entry name" value="ASPARAGINE--TRNA LIGASE, MITOCHONDRIAL-RELATED"/>
    <property type="match status" value="1"/>
</dbReference>
<keyword evidence="2" id="KW-0436">Ligase</keyword>
<dbReference type="InterPro" id="IPR038085">
    <property type="entry name" value="Rnp2-like_sf"/>
</dbReference>
<evidence type="ECO:0000313" key="9">
    <source>
        <dbReference type="EMBL" id="VDK67920.1"/>
    </source>
</evidence>
<dbReference type="WBParaSite" id="nOo.2.0.1.t03083-RA">
    <property type="protein sequence ID" value="nOo.2.0.1.t03083-RA"/>
    <property type="gene ID" value="nOo.2.0.1.g03083"/>
</dbReference>
<accession>A0A182E509</accession>
<feature type="domain" description="Aminoacyl-transfer RNA synthetases class-II family profile" evidence="8">
    <location>
        <begin position="138"/>
        <end position="436"/>
    </location>
</feature>
<keyword evidence="5" id="KW-0067">ATP-binding</keyword>
<dbReference type="PROSITE" id="PS50862">
    <property type="entry name" value="AA_TRNA_LIGASE_II"/>
    <property type="match status" value="1"/>
</dbReference>
<protein>
    <submittedName>
        <fullName evidence="11">AA_TRNA_LIGASE_II domain-containing protein</fullName>
    </submittedName>
</protein>
<keyword evidence="10" id="KW-1185">Reference proteome</keyword>
<evidence type="ECO:0000259" key="8">
    <source>
        <dbReference type="PROSITE" id="PS50862"/>
    </source>
</evidence>
<reference evidence="11" key="1">
    <citation type="submission" date="2016-06" db="UniProtKB">
        <authorList>
            <consortium name="WormBaseParasite"/>
        </authorList>
    </citation>
    <scope>IDENTIFICATION</scope>
</reference>
<dbReference type="InterPro" id="IPR004364">
    <property type="entry name" value="Aa-tRNA-synt_II"/>
</dbReference>
<dbReference type="Gene3D" id="2.40.50.140">
    <property type="entry name" value="Nucleic acid-binding proteins"/>
    <property type="match status" value="1"/>
</dbReference>
<dbReference type="Pfam" id="PF01900">
    <property type="entry name" value="RNase_P_Rpp14"/>
    <property type="match status" value="1"/>
</dbReference>
<dbReference type="CDD" id="cd04318">
    <property type="entry name" value="EcAsnRS_like_N"/>
    <property type="match status" value="1"/>
</dbReference>
<dbReference type="SUPFAM" id="SSF55681">
    <property type="entry name" value="Class II aaRS and biotin synthetases"/>
    <property type="match status" value="1"/>
</dbReference>
<evidence type="ECO:0000256" key="3">
    <source>
        <dbReference type="ARBA" id="ARBA00022694"/>
    </source>
</evidence>
<dbReference type="InterPro" id="IPR045864">
    <property type="entry name" value="aa-tRNA-synth_II/BPL/LPL"/>
</dbReference>
<evidence type="ECO:0000256" key="1">
    <source>
        <dbReference type="ARBA" id="ARBA00010800"/>
    </source>
</evidence>
<dbReference type="InterPro" id="IPR012340">
    <property type="entry name" value="NA-bd_OB-fold"/>
</dbReference>
<gene>
    <name evidence="9" type="ORF">NOO_LOCUS3083</name>
</gene>
<dbReference type="Proteomes" id="UP000271087">
    <property type="component" value="Unassembled WGS sequence"/>
</dbReference>
<dbReference type="GO" id="GO:0001682">
    <property type="term" value="P:tRNA 5'-leader removal"/>
    <property type="evidence" value="ECO:0007669"/>
    <property type="project" value="InterPro"/>
</dbReference>
<proteinExistence type="inferred from homology"/>
<keyword evidence="3" id="KW-0819">tRNA processing</keyword>
<dbReference type="AlphaFoldDB" id="A0A182E509"/>
<dbReference type="GO" id="GO:0030677">
    <property type="term" value="C:ribonuclease P complex"/>
    <property type="evidence" value="ECO:0007669"/>
    <property type="project" value="InterPro"/>
</dbReference>